<proteinExistence type="predicted"/>
<dbReference type="RefSeq" id="WP_133186132.1">
    <property type="nucleotide sequence ID" value="NZ_BNAQ01000002.1"/>
</dbReference>
<name>A0ABQ3LH54_9SPHN</name>
<feature type="signal peptide" evidence="1">
    <location>
        <begin position="1"/>
        <end position="23"/>
    </location>
</feature>
<sequence>MTALPVRLAPALLLMACAMPATAQIAPAAPQPTSALPVTGSVPDLCILGDPRLDTGSAALNVNALTGRILRIAALTDPTNLSTRPVRASLAFDAACNYPYTLTVASRNNGLWRQTIGTPTPNGFGNAVPYLADVTWQENSVRLDADATTRAPKSAGFSSATAAAGTITIDFRVLPGATNALANAPLVAGDYTDTLTVTLGAQ</sequence>
<comment type="caution">
    <text evidence="2">The sequence shown here is derived from an EMBL/GenBank/DDBJ whole genome shotgun (WGS) entry which is preliminary data.</text>
</comment>
<accession>A0ABQ3LH54</accession>
<evidence type="ECO:0000313" key="2">
    <source>
        <dbReference type="EMBL" id="GHH15292.1"/>
    </source>
</evidence>
<feature type="chain" id="PRO_5046101548" description="Spore coat protein U domain-containing protein" evidence="1">
    <location>
        <begin position="24"/>
        <end position="202"/>
    </location>
</feature>
<keyword evidence="3" id="KW-1185">Reference proteome</keyword>
<protein>
    <recommendedName>
        <fullName evidence="4">Spore coat protein U domain-containing protein</fullName>
    </recommendedName>
</protein>
<evidence type="ECO:0008006" key="4">
    <source>
        <dbReference type="Google" id="ProtNLM"/>
    </source>
</evidence>
<gene>
    <name evidence="2" type="ORF">GCM10008023_17920</name>
</gene>
<keyword evidence="1" id="KW-0732">Signal</keyword>
<reference evidence="3" key="1">
    <citation type="journal article" date="2019" name="Int. J. Syst. Evol. Microbiol.">
        <title>The Global Catalogue of Microorganisms (GCM) 10K type strain sequencing project: providing services to taxonomists for standard genome sequencing and annotation.</title>
        <authorList>
            <consortium name="The Broad Institute Genomics Platform"/>
            <consortium name="The Broad Institute Genome Sequencing Center for Infectious Disease"/>
            <person name="Wu L."/>
            <person name="Ma J."/>
        </authorList>
    </citation>
    <scope>NUCLEOTIDE SEQUENCE [LARGE SCALE GENOMIC DNA]</scope>
    <source>
        <strain evidence="3">CGMCC 1.8957</strain>
    </source>
</reference>
<evidence type="ECO:0000313" key="3">
    <source>
        <dbReference type="Proteomes" id="UP000652430"/>
    </source>
</evidence>
<dbReference type="Proteomes" id="UP000652430">
    <property type="component" value="Unassembled WGS sequence"/>
</dbReference>
<evidence type="ECO:0000256" key="1">
    <source>
        <dbReference type="SAM" id="SignalP"/>
    </source>
</evidence>
<organism evidence="2 3">
    <name type="scientific">Sphingomonas glacialis</name>
    <dbReference type="NCBI Taxonomy" id="658225"/>
    <lineage>
        <taxon>Bacteria</taxon>
        <taxon>Pseudomonadati</taxon>
        <taxon>Pseudomonadota</taxon>
        <taxon>Alphaproteobacteria</taxon>
        <taxon>Sphingomonadales</taxon>
        <taxon>Sphingomonadaceae</taxon>
        <taxon>Sphingomonas</taxon>
    </lineage>
</organism>
<dbReference type="EMBL" id="BNAQ01000002">
    <property type="protein sequence ID" value="GHH15292.1"/>
    <property type="molecule type" value="Genomic_DNA"/>
</dbReference>